<dbReference type="AlphaFoldDB" id="A0A9P5H699"/>
<name>A0A9P5H699_9HYPO</name>
<gene>
    <name evidence="3" type="ORF">G7Z17_g8259</name>
</gene>
<dbReference type="PANTHER" id="PTHR35563:SF2">
    <property type="entry name" value="BARREL METAL-DEPENDENT HYDROLASE, PUTATIVE (AFU_ORTHOLOGUE AFUA_1G16240)-RELATED"/>
    <property type="match status" value="1"/>
</dbReference>
<evidence type="ECO:0000256" key="1">
    <source>
        <dbReference type="SAM" id="MobiDB-lite"/>
    </source>
</evidence>
<dbReference type="InterPro" id="IPR052358">
    <property type="entry name" value="Aro_Compnd_Degr_Hydrolases"/>
</dbReference>
<keyword evidence="4" id="KW-1185">Reference proteome</keyword>
<feature type="region of interest" description="Disordered" evidence="1">
    <location>
        <begin position="76"/>
        <end position="95"/>
    </location>
</feature>
<evidence type="ECO:0000313" key="4">
    <source>
        <dbReference type="Proteomes" id="UP000722485"/>
    </source>
</evidence>
<feature type="domain" description="Amidohydrolase-related" evidence="2">
    <location>
        <begin position="142"/>
        <end position="413"/>
    </location>
</feature>
<organism evidence="3 4">
    <name type="scientific">Cylindrodendrum hubeiense</name>
    <dbReference type="NCBI Taxonomy" id="595255"/>
    <lineage>
        <taxon>Eukaryota</taxon>
        <taxon>Fungi</taxon>
        <taxon>Dikarya</taxon>
        <taxon>Ascomycota</taxon>
        <taxon>Pezizomycotina</taxon>
        <taxon>Sordariomycetes</taxon>
        <taxon>Hypocreomycetidae</taxon>
        <taxon>Hypocreales</taxon>
        <taxon>Nectriaceae</taxon>
        <taxon>Cylindrodendrum</taxon>
    </lineage>
</organism>
<evidence type="ECO:0000313" key="3">
    <source>
        <dbReference type="EMBL" id="KAF7546677.1"/>
    </source>
</evidence>
<dbReference type="GO" id="GO:0016787">
    <property type="term" value="F:hydrolase activity"/>
    <property type="evidence" value="ECO:0007669"/>
    <property type="project" value="InterPro"/>
</dbReference>
<accession>A0A9P5H699</accession>
<dbReference type="EMBL" id="JAANBB010000204">
    <property type="protein sequence ID" value="KAF7546677.1"/>
    <property type="molecule type" value="Genomic_DNA"/>
</dbReference>
<dbReference type="Proteomes" id="UP000722485">
    <property type="component" value="Unassembled WGS sequence"/>
</dbReference>
<comment type="caution">
    <text evidence="3">The sequence shown here is derived from an EMBL/GenBank/DDBJ whole genome shotgun (WGS) entry which is preliminary data.</text>
</comment>
<sequence>MAHLRLHRALRAAPAVGTVGTAVSPGYGQHGARGHGLHGSAGCLRLALPQHAGGPRSFTSVPRRAAEAASISISISTIDPPAPRPNPINQHPQKPLRTAALGRRGLRRTSREHLGQYHVAAVKMADPEPHARLAQRVPAGAWDSHMHIVDPANYALGPTAAYHPSTFTLSQALAFEASVGIRNIVLVQPSIYGVDNACMLDALRELGPQRGRAVVQFDPATTSPALLREWHQLGVRGVRLNIQSNAREIDAQELSLQLHQYADAVRELDWVVQVYVPMPLIALLEPIVPTLNVRFCIDHIGHPVLKDQSSSDPYDLPGFSSLVRLLQGGLTYLKLSAPYRISQVPGYGDVEPIARELIKLVGGTRIVFATDWPHTRFEGLDIRPWMETVMDWCADDGVLLQRLFTGNAEDLWDVTRA</sequence>
<dbReference type="InterPro" id="IPR032466">
    <property type="entry name" value="Metal_Hydrolase"/>
</dbReference>
<dbReference type="OrthoDB" id="2135488at2759"/>
<reference evidence="3" key="1">
    <citation type="submission" date="2020-03" db="EMBL/GenBank/DDBJ databases">
        <title>Draft Genome Sequence of Cylindrodendrum hubeiense.</title>
        <authorList>
            <person name="Buettner E."/>
            <person name="Kellner H."/>
        </authorList>
    </citation>
    <scope>NUCLEOTIDE SEQUENCE</scope>
    <source>
        <strain evidence="3">IHI 201604</strain>
    </source>
</reference>
<dbReference type="PANTHER" id="PTHR35563">
    <property type="entry name" value="BARREL METAL-DEPENDENT HYDROLASE, PUTATIVE (AFU_ORTHOLOGUE AFUA_1G16240)-RELATED"/>
    <property type="match status" value="1"/>
</dbReference>
<dbReference type="Gene3D" id="3.20.20.140">
    <property type="entry name" value="Metal-dependent hydrolases"/>
    <property type="match status" value="1"/>
</dbReference>
<dbReference type="Pfam" id="PF04909">
    <property type="entry name" value="Amidohydro_2"/>
    <property type="match status" value="1"/>
</dbReference>
<dbReference type="InterPro" id="IPR006680">
    <property type="entry name" value="Amidohydro-rel"/>
</dbReference>
<protein>
    <recommendedName>
        <fullName evidence="2">Amidohydrolase-related domain-containing protein</fullName>
    </recommendedName>
</protein>
<evidence type="ECO:0000259" key="2">
    <source>
        <dbReference type="Pfam" id="PF04909"/>
    </source>
</evidence>
<proteinExistence type="predicted"/>
<dbReference type="SUPFAM" id="SSF51556">
    <property type="entry name" value="Metallo-dependent hydrolases"/>
    <property type="match status" value="1"/>
</dbReference>